<feature type="compositionally biased region" description="Basic and acidic residues" evidence="1">
    <location>
        <begin position="612"/>
        <end position="622"/>
    </location>
</feature>
<keyword evidence="2" id="KW-1185">Reference proteome</keyword>
<feature type="compositionally biased region" description="Polar residues" evidence="1">
    <location>
        <begin position="709"/>
        <end position="777"/>
    </location>
</feature>
<evidence type="ECO:0000313" key="2">
    <source>
        <dbReference type="Proteomes" id="UP000025227"/>
    </source>
</evidence>
<feature type="region of interest" description="Disordered" evidence="1">
    <location>
        <begin position="703"/>
        <end position="777"/>
    </location>
</feature>
<dbReference type="OrthoDB" id="5863070at2759"/>
<feature type="region of interest" description="Disordered" evidence="1">
    <location>
        <begin position="596"/>
        <end position="633"/>
    </location>
</feature>
<feature type="compositionally biased region" description="Low complexity" evidence="1">
    <location>
        <begin position="599"/>
        <end position="611"/>
    </location>
</feature>
<evidence type="ECO:0000256" key="1">
    <source>
        <dbReference type="SAM" id="MobiDB-lite"/>
    </source>
</evidence>
<evidence type="ECO:0000313" key="3">
    <source>
        <dbReference type="WBParaSite" id="HCON_00079050-00001"/>
    </source>
</evidence>
<feature type="region of interest" description="Disordered" evidence="1">
    <location>
        <begin position="484"/>
        <end position="529"/>
    </location>
</feature>
<organism evidence="2 3">
    <name type="scientific">Haemonchus contortus</name>
    <name type="common">Barber pole worm</name>
    <dbReference type="NCBI Taxonomy" id="6289"/>
    <lineage>
        <taxon>Eukaryota</taxon>
        <taxon>Metazoa</taxon>
        <taxon>Ecdysozoa</taxon>
        <taxon>Nematoda</taxon>
        <taxon>Chromadorea</taxon>
        <taxon>Rhabditida</taxon>
        <taxon>Rhabditina</taxon>
        <taxon>Rhabditomorpha</taxon>
        <taxon>Strongyloidea</taxon>
        <taxon>Trichostrongylidae</taxon>
        <taxon>Haemonchus</taxon>
    </lineage>
</organism>
<proteinExistence type="predicted"/>
<dbReference type="Proteomes" id="UP000025227">
    <property type="component" value="Unplaced"/>
</dbReference>
<accession>A0A7I5E957</accession>
<dbReference type="WBParaSite" id="HCON_00079050-00001">
    <property type="protein sequence ID" value="HCON_00079050-00001"/>
    <property type="gene ID" value="HCON_00079050"/>
</dbReference>
<protein>
    <submittedName>
        <fullName evidence="3">Protein ZIP4 homolog</fullName>
    </submittedName>
</protein>
<feature type="compositionally biased region" description="Polar residues" evidence="1">
    <location>
        <begin position="549"/>
        <end position="571"/>
    </location>
</feature>
<feature type="region of interest" description="Disordered" evidence="1">
    <location>
        <begin position="548"/>
        <end position="574"/>
    </location>
</feature>
<reference evidence="3" key="1">
    <citation type="submission" date="2020-12" db="UniProtKB">
        <authorList>
            <consortium name="WormBaseParasite"/>
        </authorList>
    </citation>
    <scope>IDENTIFICATION</scope>
    <source>
        <strain evidence="3">MHco3</strain>
    </source>
</reference>
<sequence length="1002" mass="110740">MDCLRAGELAKSFDGLKPFSDDLRDEVKTRGIHKVCKNLDKYDDCSLQKHLLVLVSFMDKSLQADPPHLKAFQNYLVELASTVEKAKATTSKDHIHLAMGVLFKYSGALLDVQNDSDAISFILYSLAYHHLSSVSSSNVEVSTWTALHALETTAAVSHSKISDNVLGALWNRDDLAEYCVDSIIPTEGGIQRLHAGVYREGIANFPGIRSTITVKQMESLFTQLIRFLDRPEVLRLIVWMIGHDERFAEMSFFDKLLSQSTIGKNKDFVHSNLTSVDVKVFLFTLSLWSNSIDCPARIPGRLRLRGKQISCWKAICQLINNSSTGDMNSVVLRTHVIDSVRLRCRVTSLTRLYGVFCWLEANVGDEDWLTLYATTIYEIITVPPSHRRRCDELFPDGFNDEEDLTVEDVDRIEEHISRYLAAIYLSRGEFREAERRLIYAKSMKSKDLLIKVYQKWVKDGRLNDQERDKLLNLVRELEAQCRVTGLHENSPSPSSTDSVESDGDHDVAPAQSPRVQVDVSTNTPNRDVQTSLCDADESFFSVKSDLSDHTLSNCSPGRNSASSAGSQTFGNTVDGRKVEESKNTGNLIIDKQEKFHSASSMTTSRSVTVTVTEEREKSKEEPLPDIGGGTTSVLRKPTYEMSISAVSSISVIPSQATTSTPGTATVSNLPPIVANSPFGKFITSKEAAASFWKSGKPPKPVFGTVPPCISSSQQKPEQGNAANMSPVPNTCSSLKGTAQPPASGSICSGTSGTVQSPFSSERSQKNIAGSQDQVPISRSSSKFASNNFMQPHPDVSALEEEFLDDDESFCNNLIIELCKKQFERSPGKFQSTNFADLGALQERMAQIAIQIRNTENQPRTSMPSLPLPPSPSIARTTPTEAQILSEQQQEGLKELEQKVAQLMRPTVQSPKSTVLFMAGDDPVSVTRGSTSGVVSSRSSSHPDRLDWDRFVDPLRRMEQLARHPDSNGVCFGCLDDEGQDRVIKALDRLAYEWNNASDSDGE</sequence>
<dbReference type="AlphaFoldDB" id="A0A7I5E957"/>
<dbReference type="OMA" id="ALWNRDD"/>
<name>A0A7I5E957_HAECO</name>
<feature type="compositionally biased region" description="Polar residues" evidence="1">
    <location>
        <begin position="518"/>
        <end position="529"/>
    </location>
</feature>